<name>A0A2P2PDB1_RHIMU</name>
<feature type="compositionally biased region" description="Polar residues" evidence="1">
    <location>
        <begin position="18"/>
        <end position="28"/>
    </location>
</feature>
<evidence type="ECO:0000256" key="1">
    <source>
        <dbReference type="SAM" id="MobiDB-lite"/>
    </source>
</evidence>
<proteinExistence type="predicted"/>
<accession>A0A2P2PDB1</accession>
<reference evidence="2" key="1">
    <citation type="submission" date="2018-02" db="EMBL/GenBank/DDBJ databases">
        <title>Rhizophora mucronata_Transcriptome.</title>
        <authorList>
            <person name="Meera S.P."/>
            <person name="Sreeshan A."/>
            <person name="Augustine A."/>
        </authorList>
    </citation>
    <scope>NUCLEOTIDE SEQUENCE</scope>
    <source>
        <tissue evidence="2">Leaf</tissue>
    </source>
</reference>
<dbReference type="AlphaFoldDB" id="A0A2P2PDB1"/>
<evidence type="ECO:0000313" key="2">
    <source>
        <dbReference type="EMBL" id="MBX52706.1"/>
    </source>
</evidence>
<sequence length="37" mass="4170">MRAFLNHKPHVGNLKQGCKSQPLCSSKNQHGHIETGW</sequence>
<organism evidence="2">
    <name type="scientific">Rhizophora mucronata</name>
    <name type="common">Asiatic mangrove</name>
    <dbReference type="NCBI Taxonomy" id="61149"/>
    <lineage>
        <taxon>Eukaryota</taxon>
        <taxon>Viridiplantae</taxon>
        <taxon>Streptophyta</taxon>
        <taxon>Embryophyta</taxon>
        <taxon>Tracheophyta</taxon>
        <taxon>Spermatophyta</taxon>
        <taxon>Magnoliopsida</taxon>
        <taxon>eudicotyledons</taxon>
        <taxon>Gunneridae</taxon>
        <taxon>Pentapetalae</taxon>
        <taxon>rosids</taxon>
        <taxon>fabids</taxon>
        <taxon>Malpighiales</taxon>
        <taxon>Rhizophoraceae</taxon>
        <taxon>Rhizophora</taxon>
    </lineage>
</organism>
<feature type="region of interest" description="Disordered" evidence="1">
    <location>
        <begin position="17"/>
        <end position="37"/>
    </location>
</feature>
<dbReference type="EMBL" id="GGEC01072222">
    <property type="protein sequence ID" value="MBX52706.1"/>
    <property type="molecule type" value="Transcribed_RNA"/>
</dbReference>
<protein>
    <submittedName>
        <fullName evidence="2">Uncharacterized protein</fullName>
    </submittedName>
</protein>